<name>A0A494XDI9_9BACL</name>
<dbReference type="PANTHER" id="PTHR12110">
    <property type="entry name" value="HYDROXYPYRUVATE ISOMERASE"/>
    <property type="match status" value="1"/>
</dbReference>
<gene>
    <name evidence="2" type="ORF">D7Z26_21015</name>
</gene>
<reference evidence="2 3" key="1">
    <citation type="submission" date="2018-10" db="EMBL/GenBank/DDBJ databases">
        <title>Cohnella sp. M2MS4P-1, whole genome shotgun sequence.</title>
        <authorList>
            <person name="Tuo L."/>
        </authorList>
    </citation>
    <scope>NUCLEOTIDE SEQUENCE [LARGE SCALE GENOMIC DNA]</scope>
    <source>
        <strain evidence="2 3">M2MS4P-1</strain>
    </source>
</reference>
<dbReference type="Gene3D" id="3.20.20.150">
    <property type="entry name" value="Divalent-metal-dependent TIM barrel enzymes"/>
    <property type="match status" value="1"/>
</dbReference>
<evidence type="ECO:0000313" key="3">
    <source>
        <dbReference type="Proteomes" id="UP000282076"/>
    </source>
</evidence>
<keyword evidence="3" id="KW-1185">Reference proteome</keyword>
<keyword evidence="2" id="KW-0413">Isomerase</keyword>
<dbReference type="OrthoDB" id="9794305at2"/>
<evidence type="ECO:0000259" key="1">
    <source>
        <dbReference type="Pfam" id="PF01261"/>
    </source>
</evidence>
<organism evidence="2 3">
    <name type="scientific">Cohnella endophytica</name>
    <dbReference type="NCBI Taxonomy" id="2419778"/>
    <lineage>
        <taxon>Bacteria</taxon>
        <taxon>Bacillati</taxon>
        <taxon>Bacillota</taxon>
        <taxon>Bacilli</taxon>
        <taxon>Bacillales</taxon>
        <taxon>Paenibacillaceae</taxon>
        <taxon>Cohnella</taxon>
    </lineage>
</organism>
<dbReference type="PANTHER" id="PTHR12110:SF53">
    <property type="entry name" value="BLR5974 PROTEIN"/>
    <property type="match status" value="1"/>
</dbReference>
<sequence length="285" mass="31285">MSYLSFSTWSLHRILGPLRWTAWDSEKSAHQTHIQDQPQLHTLLELPAEAANRGYKAIEVCHFHFPSVDSVYLLELKKAFADAGVAFDTLLLDYGDLTSTDEARVEADLDLMRHWIDVASQSGAKQIRIVAGEAPATDERAILRSAASLSELVEYAAPLGVRVITENFKALTSTGASCMKLLEASAEASGAGAGAQGTLRMITDFGNFKGPEKYEEIAMTTPHSVSVHVKPIYDEEGIPDERELARCLEAVRDVGYDGAYVLIYDGPGDMWAGLERVKAIVEREL</sequence>
<protein>
    <submittedName>
        <fullName evidence="2">Sugar phosphate isomerase/epimerase</fullName>
    </submittedName>
</protein>
<dbReference type="SUPFAM" id="SSF51658">
    <property type="entry name" value="Xylose isomerase-like"/>
    <property type="match status" value="1"/>
</dbReference>
<dbReference type="InterPro" id="IPR013022">
    <property type="entry name" value="Xyl_isomerase-like_TIM-brl"/>
</dbReference>
<dbReference type="GO" id="GO:0016853">
    <property type="term" value="F:isomerase activity"/>
    <property type="evidence" value="ECO:0007669"/>
    <property type="project" value="UniProtKB-KW"/>
</dbReference>
<comment type="caution">
    <text evidence="2">The sequence shown here is derived from an EMBL/GenBank/DDBJ whole genome shotgun (WGS) entry which is preliminary data.</text>
</comment>
<dbReference type="AlphaFoldDB" id="A0A494XDI9"/>
<dbReference type="Proteomes" id="UP000282076">
    <property type="component" value="Unassembled WGS sequence"/>
</dbReference>
<dbReference type="Pfam" id="PF01261">
    <property type="entry name" value="AP_endonuc_2"/>
    <property type="match status" value="1"/>
</dbReference>
<evidence type="ECO:0000313" key="2">
    <source>
        <dbReference type="EMBL" id="RKP48857.1"/>
    </source>
</evidence>
<dbReference type="RefSeq" id="WP_120978995.1">
    <property type="nucleotide sequence ID" value="NZ_RBZM01000009.1"/>
</dbReference>
<feature type="domain" description="Xylose isomerase-like TIM barrel" evidence="1">
    <location>
        <begin position="48"/>
        <end position="264"/>
    </location>
</feature>
<dbReference type="EMBL" id="RBZM01000009">
    <property type="protein sequence ID" value="RKP48857.1"/>
    <property type="molecule type" value="Genomic_DNA"/>
</dbReference>
<dbReference type="InterPro" id="IPR050312">
    <property type="entry name" value="IolE/XylAMocC-like"/>
</dbReference>
<accession>A0A494XDI9</accession>
<dbReference type="InterPro" id="IPR036237">
    <property type="entry name" value="Xyl_isomerase-like_sf"/>
</dbReference>
<proteinExistence type="predicted"/>